<dbReference type="EMBL" id="MCGR01000042">
    <property type="protein sequence ID" value="ORY74295.1"/>
    <property type="molecule type" value="Genomic_DNA"/>
</dbReference>
<evidence type="ECO:0000313" key="2">
    <source>
        <dbReference type="EMBL" id="ORY74295.1"/>
    </source>
</evidence>
<dbReference type="SMART" id="SM00320">
    <property type="entry name" value="WD40"/>
    <property type="match status" value="4"/>
</dbReference>
<dbReference type="Proteomes" id="UP000193467">
    <property type="component" value="Unassembled WGS sequence"/>
</dbReference>
<evidence type="ECO:0000256" key="1">
    <source>
        <dbReference type="SAM" id="MobiDB-lite"/>
    </source>
</evidence>
<name>A0A1Y2ETX4_9BASI</name>
<dbReference type="FunCoup" id="A0A1Y2ETX4">
    <property type="interactions" value="482"/>
</dbReference>
<dbReference type="PANTHER" id="PTHR13211">
    <property type="entry name" value="TELOMERASE CAJAL BODY PROTEIN 1"/>
    <property type="match status" value="1"/>
</dbReference>
<organism evidence="2 3">
    <name type="scientific">Leucosporidium creatinivorum</name>
    <dbReference type="NCBI Taxonomy" id="106004"/>
    <lineage>
        <taxon>Eukaryota</taxon>
        <taxon>Fungi</taxon>
        <taxon>Dikarya</taxon>
        <taxon>Basidiomycota</taxon>
        <taxon>Pucciniomycotina</taxon>
        <taxon>Microbotryomycetes</taxon>
        <taxon>Leucosporidiales</taxon>
        <taxon>Leucosporidium</taxon>
    </lineage>
</organism>
<dbReference type="Pfam" id="PF00400">
    <property type="entry name" value="WD40"/>
    <property type="match status" value="2"/>
</dbReference>
<dbReference type="AlphaFoldDB" id="A0A1Y2ETX4"/>
<dbReference type="PANTHER" id="PTHR13211:SF0">
    <property type="entry name" value="TELOMERASE CAJAL BODY PROTEIN 1"/>
    <property type="match status" value="1"/>
</dbReference>
<dbReference type="InterPro" id="IPR015943">
    <property type="entry name" value="WD40/YVTN_repeat-like_dom_sf"/>
</dbReference>
<comment type="caution">
    <text evidence="2">The sequence shown here is derived from an EMBL/GenBank/DDBJ whole genome shotgun (WGS) entry which is preliminary data.</text>
</comment>
<proteinExistence type="predicted"/>
<dbReference type="Gene3D" id="2.130.10.10">
    <property type="entry name" value="YVTN repeat-like/Quinoprotein amine dehydrogenase"/>
    <property type="match status" value="1"/>
</dbReference>
<evidence type="ECO:0000313" key="3">
    <source>
        <dbReference type="Proteomes" id="UP000193467"/>
    </source>
</evidence>
<dbReference type="OrthoDB" id="239865at2759"/>
<sequence length="392" mass="42296">MATEMDSALPEASTSTLVLREPPALVVSAAPSTRAAGKQRCNFFRDAKVSPDGSCALVLAEDRSLSLYIIPSSSSSEQDWLPEWTYHPPDAVLSYEWFPRASPANPPYFAFAVGVKDHPVQLLDGSDHRIRASYPIIDHRERFVAPHSMAFAPDGSKLYCGFENAIEILDIAQPGSEGIRLHTSPTRSSRSGQKGIMSSLAFSPDYSGILAAGSFNGTIGLYDTTCKNVLVRLLRSEATGGITKLAFHPSAHLLYSASRLSDHIEVWDVRNLSQPRGRYSRAAKTNQRLGFDLDGSGTWLVAGDENGVVSFFSAEFDPANAEPVATFSADEDPVGGALFIPSSTKLLTCSGTRHYESKATDDSDSDAEEGSEAVSSADPSVDRPSLKLWQLS</sequence>
<dbReference type="InterPro" id="IPR036322">
    <property type="entry name" value="WD40_repeat_dom_sf"/>
</dbReference>
<keyword evidence="3" id="KW-1185">Reference proteome</keyword>
<reference evidence="2 3" key="1">
    <citation type="submission" date="2016-07" db="EMBL/GenBank/DDBJ databases">
        <title>Pervasive Adenine N6-methylation of Active Genes in Fungi.</title>
        <authorList>
            <consortium name="DOE Joint Genome Institute"/>
            <person name="Mondo S.J."/>
            <person name="Dannebaum R.O."/>
            <person name="Kuo R.C."/>
            <person name="Labutti K."/>
            <person name="Haridas S."/>
            <person name="Kuo A."/>
            <person name="Salamov A."/>
            <person name="Ahrendt S.R."/>
            <person name="Lipzen A."/>
            <person name="Sullivan W."/>
            <person name="Andreopoulos W.B."/>
            <person name="Clum A."/>
            <person name="Lindquist E."/>
            <person name="Daum C."/>
            <person name="Ramamoorthy G.K."/>
            <person name="Gryganskyi A."/>
            <person name="Culley D."/>
            <person name="Magnuson J.K."/>
            <person name="James T.Y."/>
            <person name="O'Malley M.A."/>
            <person name="Stajich J.E."/>
            <person name="Spatafora J.W."/>
            <person name="Visel A."/>
            <person name="Grigoriev I.V."/>
        </authorList>
    </citation>
    <scope>NUCLEOTIDE SEQUENCE [LARGE SCALE GENOMIC DNA]</scope>
    <source>
        <strain evidence="2 3">62-1032</strain>
    </source>
</reference>
<protein>
    <submittedName>
        <fullName evidence="2">WD40-repeat-containing domain protein</fullName>
    </submittedName>
</protein>
<dbReference type="SUPFAM" id="SSF50978">
    <property type="entry name" value="WD40 repeat-like"/>
    <property type="match status" value="1"/>
</dbReference>
<dbReference type="STRING" id="106004.A0A1Y2ETX4"/>
<dbReference type="InParanoid" id="A0A1Y2ETX4"/>
<feature type="compositionally biased region" description="Acidic residues" evidence="1">
    <location>
        <begin position="362"/>
        <end position="371"/>
    </location>
</feature>
<feature type="region of interest" description="Disordered" evidence="1">
    <location>
        <begin position="355"/>
        <end position="384"/>
    </location>
</feature>
<dbReference type="InterPro" id="IPR051150">
    <property type="entry name" value="SWT21/TCAB1_mRNA_Telomere"/>
</dbReference>
<accession>A0A1Y2ETX4</accession>
<gene>
    <name evidence="2" type="ORF">BCR35DRAFT_281268</name>
</gene>
<dbReference type="InterPro" id="IPR001680">
    <property type="entry name" value="WD40_rpt"/>
</dbReference>